<name>A0A6C0IRJ5_9ZZZZ</name>
<dbReference type="GO" id="GO:0004806">
    <property type="term" value="F:triacylglycerol lipase activity"/>
    <property type="evidence" value="ECO:0007669"/>
    <property type="project" value="TreeGrafter"/>
</dbReference>
<keyword evidence="2" id="KW-0472">Membrane</keyword>
<evidence type="ECO:0000256" key="2">
    <source>
        <dbReference type="SAM" id="Phobius"/>
    </source>
</evidence>
<dbReference type="PROSITE" id="PS51635">
    <property type="entry name" value="PNPLA"/>
    <property type="match status" value="1"/>
</dbReference>
<dbReference type="InterPro" id="IPR033562">
    <property type="entry name" value="PLPL"/>
</dbReference>
<dbReference type="Gene3D" id="3.40.1090.10">
    <property type="entry name" value="Cytosolic phospholipase A2 catalytic domain"/>
    <property type="match status" value="1"/>
</dbReference>
<dbReference type="EMBL" id="MN740233">
    <property type="protein sequence ID" value="QHT95036.1"/>
    <property type="molecule type" value="Genomic_DNA"/>
</dbReference>
<protein>
    <recommendedName>
        <fullName evidence="3">PNPLA domain-containing protein</fullName>
    </recommendedName>
</protein>
<dbReference type="Pfam" id="PF01734">
    <property type="entry name" value="Patatin"/>
    <property type="match status" value="1"/>
</dbReference>
<keyword evidence="2" id="KW-0812">Transmembrane</keyword>
<dbReference type="SUPFAM" id="SSF52151">
    <property type="entry name" value="FabD/lysophospholipase-like"/>
    <property type="match status" value="1"/>
</dbReference>
<organism evidence="4">
    <name type="scientific">viral metagenome</name>
    <dbReference type="NCBI Taxonomy" id="1070528"/>
    <lineage>
        <taxon>unclassified sequences</taxon>
        <taxon>metagenomes</taxon>
        <taxon>organismal metagenomes</taxon>
    </lineage>
</organism>
<reference evidence="4" key="1">
    <citation type="journal article" date="2020" name="Nature">
        <title>Giant virus diversity and host interactions through global metagenomics.</title>
        <authorList>
            <person name="Schulz F."/>
            <person name="Roux S."/>
            <person name="Paez-Espino D."/>
            <person name="Jungbluth S."/>
            <person name="Walsh D.A."/>
            <person name="Denef V.J."/>
            <person name="McMahon K.D."/>
            <person name="Konstantinidis K.T."/>
            <person name="Eloe-Fadrosh E.A."/>
            <person name="Kyrpides N.C."/>
            <person name="Woyke T."/>
        </authorList>
    </citation>
    <scope>NUCLEOTIDE SEQUENCE</scope>
    <source>
        <strain evidence="4">GVMAG-M-3300024261-37</strain>
    </source>
</reference>
<keyword evidence="2" id="KW-1133">Transmembrane helix</keyword>
<proteinExistence type="predicted"/>
<keyword evidence="1" id="KW-0443">Lipid metabolism</keyword>
<dbReference type="GO" id="GO:0016020">
    <property type="term" value="C:membrane"/>
    <property type="evidence" value="ECO:0007669"/>
    <property type="project" value="TreeGrafter"/>
</dbReference>
<dbReference type="GO" id="GO:0055088">
    <property type="term" value="P:lipid homeostasis"/>
    <property type="evidence" value="ECO:0007669"/>
    <property type="project" value="TreeGrafter"/>
</dbReference>
<evidence type="ECO:0000313" key="4">
    <source>
        <dbReference type="EMBL" id="QHT95036.1"/>
    </source>
</evidence>
<dbReference type="InterPro" id="IPR016035">
    <property type="entry name" value="Acyl_Trfase/lysoPLipase"/>
</dbReference>
<accession>A0A6C0IRJ5</accession>
<dbReference type="PANTHER" id="PTHR12406:SF38">
    <property type="entry name" value="PNPLA DOMAIN-CONTAINING PROTEIN"/>
    <property type="match status" value="1"/>
</dbReference>
<feature type="transmembrane region" description="Helical" evidence="2">
    <location>
        <begin position="254"/>
        <end position="273"/>
    </location>
</feature>
<dbReference type="GO" id="GO:0019433">
    <property type="term" value="P:triglyceride catabolic process"/>
    <property type="evidence" value="ECO:0007669"/>
    <property type="project" value="TreeGrafter"/>
</dbReference>
<feature type="domain" description="PNPLA" evidence="3">
    <location>
        <begin position="22"/>
        <end position="186"/>
    </location>
</feature>
<evidence type="ECO:0000256" key="1">
    <source>
        <dbReference type="ARBA" id="ARBA00023098"/>
    </source>
</evidence>
<dbReference type="GO" id="GO:0005737">
    <property type="term" value="C:cytoplasm"/>
    <property type="evidence" value="ECO:0007669"/>
    <property type="project" value="TreeGrafter"/>
</dbReference>
<dbReference type="PANTHER" id="PTHR12406">
    <property type="entry name" value="CALCIUM-INDEPENDENT PHOSPHOLIPASE A2 IPLA2 -RELATED"/>
    <property type="match status" value="1"/>
</dbReference>
<dbReference type="GO" id="GO:0005811">
    <property type="term" value="C:lipid droplet"/>
    <property type="evidence" value="ECO:0007669"/>
    <property type="project" value="TreeGrafter"/>
</dbReference>
<evidence type="ECO:0000259" key="3">
    <source>
        <dbReference type="PROSITE" id="PS51635"/>
    </source>
</evidence>
<sequence length="303" mass="35340">MELINNLAENYPKNKEPLIYNVVLEGGAFNGIYSGGALILVKQLEKKHYLKVNKLSGASVGALISFLYLMDKLDTLPKCFSKLRNSFRNDFNFSVIDDIIKDYINDLDDETFDTFKDGRLYITYHTDAGERIIQSKFNNKKDLEHALIKSSHLPFITTKNCYREFDNTKYLDGGTPYVFRDIGEPNGKKYTLYLNNTIWNRYLVVKKEHNAYGRLLEGALDAHNFILKNQKGFLCSYIENWSSTDYFILRSKELFFITCVIFMKYILIINKYLKPFIKDIVIYKIAHSFIKECVTDFLLIKCL</sequence>
<dbReference type="AlphaFoldDB" id="A0A6C0IRJ5"/>
<dbReference type="InterPro" id="IPR002641">
    <property type="entry name" value="PNPLA_dom"/>
</dbReference>